<comment type="cofactor">
    <cofactor evidence="3">
        <name>Mn(2+)</name>
        <dbReference type="ChEBI" id="CHEBI:29035"/>
    </cofactor>
</comment>
<evidence type="ECO:0000259" key="8">
    <source>
        <dbReference type="PROSITE" id="PS51022"/>
    </source>
</evidence>
<evidence type="ECO:0000256" key="3">
    <source>
        <dbReference type="ARBA" id="ARBA00001936"/>
    </source>
</evidence>
<evidence type="ECO:0000256" key="4">
    <source>
        <dbReference type="ARBA" id="ARBA00001946"/>
    </source>
</evidence>
<evidence type="ECO:0000313" key="10">
    <source>
        <dbReference type="Proteomes" id="UP000034164"/>
    </source>
</evidence>
<comment type="cofactor">
    <cofactor evidence="4">
        <name>Mg(2+)</name>
        <dbReference type="ChEBI" id="CHEBI:18420"/>
    </cofactor>
</comment>
<name>A0A0G2HSW0_9EURO</name>
<reference evidence="10" key="1">
    <citation type="journal article" date="2015" name="PLoS Genet.">
        <title>The dynamic genome and transcriptome of the human fungal pathogen Blastomyces and close relative Emmonsia.</title>
        <authorList>
            <person name="Munoz J.F."/>
            <person name="Gauthier G.M."/>
            <person name="Desjardins C.A."/>
            <person name="Gallo J.E."/>
            <person name="Holder J."/>
            <person name="Sullivan T.D."/>
            <person name="Marty A.J."/>
            <person name="Carmen J.C."/>
            <person name="Chen Z."/>
            <person name="Ding L."/>
            <person name="Gujja S."/>
            <person name="Magrini V."/>
            <person name="Misas E."/>
            <person name="Mitreva M."/>
            <person name="Priest M."/>
            <person name="Saif S."/>
            <person name="Whiston E.A."/>
            <person name="Young S."/>
            <person name="Zeng Q."/>
            <person name="Goldman W.E."/>
            <person name="Mardis E.R."/>
            <person name="Taylor J.W."/>
            <person name="McEwen J.G."/>
            <person name="Clay O.K."/>
            <person name="Klein B.S."/>
            <person name="Cuomo C.A."/>
        </authorList>
    </citation>
    <scope>NUCLEOTIDE SEQUENCE [LARGE SCALE GENOMIC DNA]</scope>
    <source>
        <strain evidence="10">UAMH 3008</strain>
    </source>
</reference>
<dbReference type="GO" id="GO:0030170">
    <property type="term" value="F:pyridoxal phosphate binding"/>
    <property type="evidence" value="ECO:0007669"/>
    <property type="project" value="InterPro"/>
</dbReference>
<evidence type="ECO:0000256" key="2">
    <source>
        <dbReference type="ARBA" id="ARBA00001933"/>
    </source>
</evidence>
<comment type="similarity">
    <text evidence="5">Belongs to the serine/threonine dehydratase family.</text>
</comment>
<sequence length="357" mass="38094">MSTPNLAAIREAHSLIQTKILKTPVHYAPSLSRIAAESAFRGRDNDIEGVSSTINIFLKCENLQKTGSFKFRGVSHFLAKLNDRALRKGLLTYSTGNHAIALAQAAISASMEKGFAIPLTILMPCAASSGKMDKIRKMGVNVTLHGSTIPECAARAEELQQETGMTLVPPSGHPHIVLGQASVMLEFQQQIAELGQGPLDAVIMPSAGGALLAGVAMVCKDSVHPIDVFGAEPLDGGAALSRGRQEGRRVTTLRPEGLTIAEGLCSPVASSNWETVRNDSYVRDVFPASDDEIRAAMRLTIEDTKMMLEPSAAVPLAVILFNTCFQRYMSSRGGPLNIGVILSGGNISVERLFEVLG</sequence>
<accession>A0A0G2HSW0</accession>
<evidence type="ECO:0000256" key="7">
    <source>
        <dbReference type="ARBA" id="ARBA00022898"/>
    </source>
</evidence>
<keyword evidence="7" id="KW-0663">Pyridoxal phosphate</keyword>
<dbReference type="PANTHER" id="PTHR43050">
    <property type="entry name" value="SERINE / THREONINE RACEMASE FAMILY MEMBER"/>
    <property type="match status" value="1"/>
</dbReference>
<dbReference type="Gene3D" id="3.40.50.1100">
    <property type="match status" value="2"/>
</dbReference>
<evidence type="ECO:0000256" key="6">
    <source>
        <dbReference type="ARBA" id="ARBA00022842"/>
    </source>
</evidence>
<comment type="caution">
    <text evidence="9">The sequence shown here is derived from an EMBL/GenBank/DDBJ whole genome shotgun (WGS) entry which is preliminary data.</text>
</comment>
<organism evidence="9 10">
    <name type="scientific">[Emmonsia] crescens</name>
    <dbReference type="NCBI Taxonomy" id="73230"/>
    <lineage>
        <taxon>Eukaryota</taxon>
        <taxon>Fungi</taxon>
        <taxon>Dikarya</taxon>
        <taxon>Ascomycota</taxon>
        <taxon>Pezizomycotina</taxon>
        <taxon>Eurotiomycetes</taxon>
        <taxon>Eurotiomycetidae</taxon>
        <taxon>Onygenales</taxon>
        <taxon>Ajellomycetaceae</taxon>
        <taxon>Emergomyces</taxon>
    </lineage>
</organism>
<feature type="domain" description="L27" evidence="8">
    <location>
        <begin position="1"/>
        <end position="24"/>
    </location>
</feature>
<dbReference type="OrthoDB" id="271064at2759"/>
<dbReference type="EMBL" id="LCZI01001346">
    <property type="protein sequence ID" value="KKZ61123.1"/>
    <property type="molecule type" value="Genomic_DNA"/>
</dbReference>
<dbReference type="Proteomes" id="UP000034164">
    <property type="component" value="Unassembled WGS sequence"/>
</dbReference>
<dbReference type="PROSITE" id="PS51022">
    <property type="entry name" value="L27"/>
    <property type="match status" value="1"/>
</dbReference>
<dbReference type="AlphaFoldDB" id="A0A0G2HSW0"/>
<dbReference type="Pfam" id="PF00291">
    <property type="entry name" value="PALP"/>
    <property type="match status" value="1"/>
</dbReference>
<evidence type="ECO:0000256" key="1">
    <source>
        <dbReference type="ARBA" id="ARBA00001913"/>
    </source>
</evidence>
<dbReference type="GO" id="GO:0000287">
    <property type="term" value="F:magnesium ion binding"/>
    <property type="evidence" value="ECO:0007669"/>
    <property type="project" value="TreeGrafter"/>
</dbReference>
<dbReference type="PROSITE" id="PS00165">
    <property type="entry name" value="DEHYDRATASE_SER_THR"/>
    <property type="match status" value="1"/>
</dbReference>
<comment type="cofactor">
    <cofactor evidence="1">
        <name>Ca(2+)</name>
        <dbReference type="ChEBI" id="CHEBI:29108"/>
    </cofactor>
</comment>
<keyword evidence="6" id="KW-0460">Magnesium</keyword>
<dbReference type="GO" id="GO:0030378">
    <property type="term" value="F:serine racemase activity"/>
    <property type="evidence" value="ECO:0007669"/>
    <property type="project" value="TreeGrafter"/>
</dbReference>
<dbReference type="InterPro" id="IPR000634">
    <property type="entry name" value="Ser/Thr_deHydtase_PyrdxlP-BS"/>
</dbReference>
<dbReference type="SUPFAM" id="SSF53686">
    <property type="entry name" value="Tryptophan synthase beta subunit-like PLP-dependent enzymes"/>
    <property type="match status" value="1"/>
</dbReference>
<proteinExistence type="inferred from homology"/>
<evidence type="ECO:0000313" key="9">
    <source>
        <dbReference type="EMBL" id="KKZ61123.1"/>
    </source>
</evidence>
<dbReference type="GO" id="GO:0018114">
    <property type="term" value="F:threonine racemase activity"/>
    <property type="evidence" value="ECO:0007669"/>
    <property type="project" value="TreeGrafter"/>
</dbReference>
<dbReference type="GO" id="GO:0006520">
    <property type="term" value="P:amino acid metabolic process"/>
    <property type="evidence" value="ECO:0007669"/>
    <property type="project" value="InterPro"/>
</dbReference>
<dbReference type="GO" id="GO:0005524">
    <property type="term" value="F:ATP binding"/>
    <property type="evidence" value="ECO:0007669"/>
    <property type="project" value="TreeGrafter"/>
</dbReference>
<dbReference type="InterPro" id="IPR004172">
    <property type="entry name" value="L27_dom"/>
</dbReference>
<dbReference type="InterPro" id="IPR036052">
    <property type="entry name" value="TrpB-like_PALP_sf"/>
</dbReference>
<dbReference type="InterPro" id="IPR001926">
    <property type="entry name" value="TrpB-like_PALP"/>
</dbReference>
<dbReference type="PANTHER" id="PTHR43050:SF1">
    <property type="entry name" value="SERINE RACEMASE"/>
    <property type="match status" value="1"/>
</dbReference>
<evidence type="ECO:0000256" key="5">
    <source>
        <dbReference type="ARBA" id="ARBA00010869"/>
    </source>
</evidence>
<gene>
    <name evidence="9" type="ORF">EMCG_04268</name>
</gene>
<protein>
    <recommendedName>
        <fullName evidence="8">L27 domain-containing protein</fullName>
    </recommendedName>
</protein>
<dbReference type="GO" id="GO:0003941">
    <property type="term" value="F:L-serine ammonia-lyase activity"/>
    <property type="evidence" value="ECO:0007669"/>
    <property type="project" value="TreeGrafter"/>
</dbReference>
<dbReference type="VEuPathDB" id="FungiDB:EMCG_04268"/>
<dbReference type="GO" id="GO:0008721">
    <property type="term" value="F:D-serine ammonia-lyase activity"/>
    <property type="evidence" value="ECO:0007669"/>
    <property type="project" value="TreeGrafter"/>
</dbReference>
<comment type="cofactor">
    <cofactor evidence="2">
        <name>pyridoxal 5'-phosphate</name>
        <dbReference type="ChEBI" id="CHEBI:597326"/>
    </cofactor>
</comment>